<name>A0ABT6AQG7_9BURK</name>
<dbReference type="EMBL" id="JARJLM010000309">
    <property type="protein sequence ID" value="MDF3834848.1"/>
    <property type="molecule type" value="Genomic_DNA"/>
</dbReference>
<keyword evidence="2" id="KW-1185">Reference proteome</keyword>
<accession>A0ABT6AQG7</accession>
<dbReference type="Proteomes" id="UP001216674">
    <property type="component" value="Unassembled WGS sequence"/>
</dbReference>
<dbReference type="RefSeq" id="WP_276265800.1">
    <property type="nucleotide sequence ID" value="NZ_JARJLM010000309.1"/>
</dbReference>
<evidence type="ECO:0000313" key="2">
    <source>
        <dbReference type="Proteomes" id="UP001216674"/>
    </source>
</evidence>
<gene>
    <name evidence="1" type="ORF">P3W85_18065</name>
</gene>
<proteinExistence type="predicted"/>
<comment type="caution">
    <text evidence="1">The sequence shown here is derived from an EMBL/GenBank/DDBJ whole genome shotgun (WGS) entry which is preliminary data.</text>
</comment>
<organism evidence="1 2">
    <name type="scientific">Cupriavidus basilensis</name>
    <dbReference type="NCBI Taxonomy" id="68895"/>
    <lineage>
        <taxon>Bacteria</taxon>
        <taxon>Pseudomonadati</taxon>
        <taxon>Pseudomonadota</taxon>
        <taxon>Betaproteobacteria</taxon>
        <taxon>Burkholderiales</taxon>
        <taxon>Burkholderiaceae</taxon>
        <taxon>Cupriavidus</taxon>
    </lineage>
</organism>
<sequence>MADAKGNAVVAAVSPTTVTHGNAILVAYHSDGKARGKLRGEIGVNCASSVDSEAVTDQERFAG</sequence>
<evidence type="ECO:0000313" key="1">
    <source>
        <dbReference type="EMBL" id="MDF3834848.1"/>
    </source>
</evidence>
<protein>
    <submittedName>
        <fullName evidence="1">Uncharacterized protein</fullName>
    </submittedName>
</protein>
<reference evidence="1 2" key="1">
    <citation type="submission" date="2023-03" db="EMBL/GenBank/DDBJ databases">
        <title>Draft assemblies of triclosan tolerant bacteria isolated from returned activated sludge.</title>
        <authorList>
            <person name="Van Hamelsveld S."/>
        </authorList>
    </citation>
    <scope>NUCLEOTIDE SEQUENCE [LARGE SCALE GENOMIC DNA]</scope>
    <source>
        <strain evidence="1 2">GW210010_S58</strain>
    </source>
</reference>